<proteinExistence type="predicted"/>
<reference evidence="1" key="1">
    <citation type="journal article" date="2013" name="Genome Announc.">
        <title>Draft Genome Sequence of Cesiribacter andamanensis Strain AMV16T, Isolated from a Soil Sample from a Mud Volcano in the Andaman Islands, India.</title>
        <authorList>
            <person name="Shivaji S."/>
            <person name="Ara S."/>
            <person name="Begum Z."/>
            <person name="Srinivas T.N."/>
            <person name="Singh A."/>
            <person name="Kumar Pinnaka A."/>
        </authorList>
    </citation>
    <scope>NUCLEOTIDE SEQUENCE [LARGE SCALE GENOMIC DNA]</scope>
    <source>
        <strain evidence="1">AMV16</strain>
    </source>
</reference>
<gene>
    <name evidence="1" type="ORF">ADICEAN_00290</name>
</gene>
<comment type="caution">
    <text evidence="1">The sequence shown here is derived from an EMBL/GenBank/DDBJ whole genome shotgun (WGS) entry which is preliminary data.</text>
</comment>
<protein>
    <recommendedName>
        <fullName evidence="3">Secretion system C-terminal sorting domain-containing protein</fullName>
    </recommendedName>
</protein>
<dbReference type="STRING" id="1279009.ADICEAN_00290"/>
<dbReference type="RefSeq" id="WP_009193700.1">
    <property type="nucleotide sequence ID" value="NZ_AODQ01000004.1"/>
</dbReference>
<dbReference type="AlphaFoldDB" id="M7NB78"/>
<evidence type="ECO:0000313" key="1">
    <source>
        <dbReference type="EMBL" id="EMR04532.1"/>
    </source>
</evidence>
<dbReference type="eggNOG" id="COG4733">
    <property type="taxonomic scope" value="Bacteria"/>
</dbReference>
<dbReference type="EMBL" id="AODQ01000004">
    <property type="protein sequence ID" value="EMR04532.1"/>
    <property type="molecule type" value="Genomic_DNA"/>
</dbReference>
<evidence type="ECO:0008006" key="3">
    <source>
        <dbReference type="Google" id="ProtNLM"/>
    </source>
</evidence>
<organism evidence="1 2">
    <name type="scientific">Cesiribacter andamanensis AMV16</name>
    <dbReference type="NCBI Taxonomy" id="1279009"/>
    <lineage>
        <taxon>Bacteria</taxon>
        <taxon>Pseudomonadati</taxon>
        <taxon>Bacteroidota</taxon>
        <taxon>Cytophagia</taxon>
        <taxon>Cytophagales</taxon>
        <taxon>Cesiribacteraceae</taxon>
        <taxon>Cesiribacter</taxon>
    </lineage>
</organism>
<sequence length="281" mass="30694">MVIEGNLTFSNHTELSIGPKGILIVRGTFAASPHLDVASGGILIINGSITWPGNEKQGSFENDGEFYSRVNDTKYSDDGRQNFNQLLATHPDLWAIATGSGITPLPVELLYFRSTTIPQGIQLDWASAKEWDFSHYILERSGNGKDFSPIHTLYVTGDSQSTKTYSYLDRQPPYGANYYRLKATDIDGTVAFKGMVLAYSGTTGALDVSPNPSSSGKIQLGYAGAAEGTWITILNSTGAEVLRLEMPVNELTISTTGLPKGLYIVKVWNQFEVKQSRLLLQ</sequence>
<dbReference type="Proteomes" id="UP000011910">
    <property type="component" value="Unassembled WGS sequence"/>
</dbReference>
<accession>M7NB78</accession>
<dbReference type="InterPro" id="IPR026444">
    <property type="entry name" value="Secre_tail"/>
</dbReference>
<dbReference type="OrthoDB" id="1466765at2"/>
<dbReference type="NCBIfam" id="TIGR04183">
    <property type="entry name" value="Por_Secre_tail"/>
    <property type="match status" value="1"/>
</dbReference>
<keyword evidence="2" id="KW-1185">Reference proteome</keyword>
<name>M7NB78_9BACT</name>
<evidence type="ECO:0000313" key="2">
    <source>
        <dbReference type="Proteomes" id="UP000011910"/>
    </source>
</evidence>